<dbReference type="Pfam" id="PF11595">
    <property type="entry name" value="DUF3245"/>
    <property type="match status" value="1"/>
</dbReference>
<feature type="compositionally biased region" description="Low complexity" evidence="1">
    <location>
        <begin position="208"/>
        <end position="224"/>
    </location>
</feature>
<dbReference type="EMBL" id="KV460223">
    <property type="protein sequence ID" value="OBT97242.1"/>
    <property type="molecule type" value="Genomic_DNA"/>
</dbReference>
<evidence type="ECO:0000256" key="1">
    <source>
        <dbReference type="SAM" id="MobiDB-lite"/>
    </source>
</evidence>
<feature type="compositionally biased region" description="Basic residues" evidence="1">
    <location>
        <begin position="256"/>
        <end position="271"/>
    </location>
</feature>
<accession>A0A1B8GN27</accession>
<dbReference type="InterPro" id="IPR021641">
    <property type="entry name" value="DUF3245"/>
</dbReference>
<sequence>MAPNAREKLPVAENLEAIQARIDLAIAKQDAIVKSWVDKFDTSKCAPSKTKEEIEAWDAELFNPMPSNLGLGAPIPKEYLNGDINRKDINGNSKLRSLMMGKKAGLQAAKPRDAEEKASSMKRGLKEDTSDEEEGRSNLGKSKKAKREVAKAAALKIIASKVVKQTKPLPLQQKASTSKAVDQSDDEDSRATSHTPKADSKPKITKLTETISSTTSISETPIIPAVVEKKLPVKADTPAAAAVNPPLSAEAEARREKNRMKKAKQKERKRKEREQALTGAGSAKDAAKEE</sequence>
<name>A0A1B8GN27_9PEZI</name>
<protein>
    <submittedName>
        <fullName evidence="2">Uncharacterized protein</fullName>
    </submittedName>
</protein>
<feature type="compositionally biased region" description="Basic and acidic residues" evidence="1">
    <location>
        <begin position="110"/>
        <end position="128"/>
    </location>
</feature>
<gene>
    <name evidence="2" type="ORF">VE01_04752</name>
</gene>
<evidence type="ECO:0000313" key="2">
    <source>
        <dbReference type="EMBL" id="OBT97242.1"/>
    </source>
</evidence>
<dbReference type="AlphaFoldDB" id="A0A1B8GN27"/>
<proteinExistence type="predicted"/>
<dbReference type="OrthoDB" id="3438340at2759"/>
<feature type="region of interest" description="Disordered" evidence="1">
    <location>
        <begin position="101"/>
        <end position="147"/>
    </location>
</feature>
<dbReference type="Proteomes" id="UP000091956">
    <property type="component" value="Unassembled WGS sequence"/>
</dbReference>
<reference evidence="2 3" key="1">
    <citation type="submission" date="2016-03" db="EMBL/GenBank/DDBJ databases">
        <title>Comparative genomics of Pseudogymnoascus destructans, the fungus causing white-nose syndrome of bats.</title>
        <authorList>
            <person name="Palmer J.M."/>
            <person name="Drees K.P."/>
            <person name="Foster J.T."/>
            <person name="Lindner D.L."/>
        </authorList>
    </citation>
    <scope>NUCLEOTIDE SEQUENCE [LARGE SCALE GENOMIC DNA]</scope>
    <source>
        <strain evidence="2 3">UAMH 10579</strain>
    </source>
</reference>
<keyword evidence="3" id="KW-1185">Reference proteome</keyword>
<organism evidence="2 3">
    <name type="scientific">Pseudogymnoascus verrucosus</name>
    <dbReference type="NCBI Taxonomy" id="342668"/>
    <lineage>
        <taxon>Eukaryota</taxon>
        <taxon>Fungi</taxon>
        <taxon>Dikarya</taxon>
        <taxon>Ascomycota</taxon>
        <taxon>Pezizomycotina</taxon>
        <taxon>Leotiomycetes</taxon>
        <taxon>Thelebolales</taxon>
        <taxon>Thelebolaceae</taxon>
        <taxon>Pseudogymnoascus</taxon>
    </lineage>
</organism>
<dbReference type="RefSeq" id="XP_018130975.1">
    <property type="nucleotide sequence ID" value="XM_018274220.2"/>
</dbReference>
<dbReference type="GeneID" id="28838138"/>
<evidence type="ECO:0000313" key="3">
    <source>
        <dbReference type="Proteomes" id="UP000091956"/>
    </source>
</evidence>
<feature type="region of interest" description="Disordered" evidence="1">
    <location>
        <begin position="163"/>
        <end position="290"/>
    </location>
</feature>
<reference evidence="3" key="2">
    <citation type="journal article" date="2018" name="Nat. Commun.">
        <title>Extreme sensitivity to ultraviolet light in the fungal pathogen causing white-nose syndrome of bats.</title>
        <authorList>
            <person name="Palmer J.M."/>
            <person name="Drees K.P."/>
            <person name="Foster J.T."/>
            <person name="Lindner D.L."/>
        </authorList>
    </citation>
    <scope>NUCLEOTIDE SEQUENCE [LARGE SCALE GENOMIC DNA]</scope>
    <source>
        <strain evidence="3">UAMH 10579</strain>
    </source>
</reference>